<sequence length="48" mass="4395">MDVARPAEAAAVSALAGLLPVPDAAPADPLDGGSPAPAGGNNSATRGG</sequence>
<organism evidence="2 3">
    <name type="scientific">Kitasatospora cineracea</name>
    <dbReference type="NCBI Taxonomy" id="88074"/>
    <lineage>
        <taxon>Bacteria</taxon>
        <taxon>Bacillati</taxon>
        <taxon>Actinomycetota</taxon>
        <taxon>Actinomycetes</taxon>
        <taxon>Kitasatosporales</taxon>
        <taxon>Streptomycetaceae</taxon>
        <taxon>Kitasatospora</taxon>
    </lineage>
</organism>
<protein>
    <submittedName>
        <fullName evidence="2">Uncharacterized protein</fullName>
    </submittedName>
</protein>
<evidence type="ECO:0000256" key="1">
    <source>
        <dbReference type="SAM" id="MobiDB-lite"/>
    </source>
</evidence>
<proteinExistence type="predicted"/>
<dbReference type="RefSeq" id="WP_162869978.1">
    <property type="nucleotide sequence ID" value="NZ_RJVJ01000001.1"/>
</dbReference>
<comment type="caution">
    <text evidence="2">The sequence shown here is derived from an EMBL/GenBank/DDBJ whole genome shotgun (WGS) entry which is preliminary data.</text>
</comment>
<evidence type="ECO:0000313" key="2">
    <source>
        <dbReference type="EMBL" id="ROR43639.1"/>
    </source>
</evidence>
<feature type="region of interest" description="Disordered" evidence="1">
    <location>
        <begin position="21"/>
        <end position="48"/>
    </location>
</feature>
<dbReference type="Proteomes" id="UP000267408">
    <property type="component" value="Unassembled WGS sequence"/>
</dbReference>
<gene>
    <name evidence="2" type="ORF">EDD39_1805</name>
</gene>
<reference evidence="2 3" key="1">
    <citation type="submission" date="2018-11" db="EMBL/GenBank/DDBJ databases">
        <title>Sequencing the genomes of 1000 actinobacteria strains.</title>
        <authorList>
            <person name="Klenk H.-P."/>
        </authorList>
    </citation>
    <scope>NUCLEOTIDE SEQUENCE [LARGE SCALE GENOMIC DNA]</scope>
    <source>
        <strain evidence="2 3">DSM 44780</strain>
    </source>
</reference>
<feature type="compositionally biased region" description="Low complexity" evidence="1">
    <location>
        <begin position="21"/>
        <end position="40"/>
    </location>
</feature>
<dbReference type="AlphaFoldDB" id="A0A8G1XBF4"/>
<accession>A0A8G1XBF4</accession>
<name>A0A8G1XBF4_9ACTN</name>
<dbReference type="EMBL" id="RJVJ01000001">
    <property type="protein sequence ID" value="ROR43639.1"/>
    <property type="molecule type" value="Genomic_DNA"/>
</dbReference>
<evidence type="ECO:0000313" key="3">
    <source>
        <dbReference type="Proteomes" id="UP000267408"/>
    </source>
</evidence>